<dbReference type="Gene3D" id="1.10.10.60">
    <property type="entry name" value="Homeodomain-like"/>
    <property type="match status" value="1"/>
</dbReference>
<accession>A0A8W8MJ05</accession>
<dbReference type="EnsemblMetazoa" id="G33546.1">
    <property type="protein sequence ID" value="G33546.1:cds"/>
    <property type="gene ID" value="G33546"/>
</dbReference>
<keyword evidence="4" id="KW-1185">Reference proteome</keyword>
<organism evidence="3 4">
    <name type="scientific">Magallana gigas</name>
    <name type="common">Pacific oyster</name>
    <name type="synonym">Crassostrea gigas</name>
    <dbReference type="NCBI Taxonomy" id="29159"/>
    <lineage>
        <taxon>Eukaryota</taxon>
        <taxon>Metazoa</taxon>
        <taxon>Spiralia</taxon>
        <taxon>Lophotrochozoa</taxon>
        <taxon>Mollusca</taxon>
        <taxon>Bivalvia</taxon>
        <taxon>Autobranchia</taxon>
        <taxon>Pteriomorphia</taxon>
        <taxon>Ostreida</taxon>
        <taxon>Ostreoidea</taxon>
        <taxon>Ostreidae</taxon>
        <taxon>Magallana</taxon>
    </lineage>
</organism>
<dbReference type="Pfam" id="PF05225">
    <property type="entry name" value="HTH_psq"/>
    <property type="match status" value="1"/>
</dbReference>
<feature type="region of interest" description="Disordered" evidence="1">
    <location>
        <begin position="231"/>
        <end position="251"/>
    </location>
</feature>
<evidence type="ECO:0000256" key="1">
    <source>
        <dbReference type="SAM" id="MobiDB-lite"/>
    </source>
</evidence>
<dbReference type="InterPro" id="IPR009057">
    <property type="entry name" value="Homeodomain-like_sf"/>
</dbReference>
<dbReference type="AlphaFoldDB" id="A0A8W8MJ05"/>
<sequence>MFQIDGSNVKIMDTLFDLTEDEKKMRTNIFSLPTFTMADAYSLANCTRLCLGPVQVKSIGDTGVVSTGSRRREVQLAMEGRSALLTLWGKETDLEVVTGDLYIVQNIVPSNDFNKQRWIEMFLWAKIRGVPNQMRWPVKALSEDNEDDVRIQVYCLSDDAIFSLKRGDVEPFENIPKWEEKAKNAKVSDEKKRVYGAWDPENMRKAITEVKSGFSPLRKAAEKYSVPSSTLTKRMGFGSQNPNYLLKMNKS</sequence>
<evidence type="ECO:0000313" key="3">
    <source>
        <dbReference type="EnsemblMetazoa" id="G33546.1:cds"/>
    </source>
</evidence>
<dbReference type="SUPFAM" id="SSF46689">
    <property type="entry name" value="Homeodomain-like"/>
    <property type="match status" value="1"/>
</dbReference>
<evidence type="ECO:0000313" key="4">
    <source>
        <dbReference type="Proteomes" id="UP000005408"/>
    </source>
</evidence>
<dbReference type="GO" id="GO:0003677">
    <property type="term" value="F:DNA binding"/>
    <property type="evidence" value="ECO:0007669"/>
    <property type="project" value="InterPro"/>
</dbReference>
<reference evidence="3" key="1">
    <citation type="submission" date="2022-08" db="UniProtKB">
        <authorList>
            <consortium name="EnsemblMetazoa"/>
        </authorList>
    </citation>
    <scope>IDENTIFICATION</scope>
    <source>
        <strain evidence="3">05x7-T-G4-1.051#20</strain>
    </source>
</reference>
<feature type="domain" description="HTH psq-type" evidence="2">
    <location>
        <begin position="199"/>
        <end position="234"/>
    </location>
</feature>
<dbReference type="Proteomes" id="UP000005408">
    <property type="component" value="Unassembled WGS sequence"/>
</dbReference>
<proteinExistence type="predicted"/>
<protein>
    <recommendedName>
        <fullName evidence="2">HTH psq-type domain-containing protein</fullName>
    </recommendedName>
</protein>
<feature type="compositionally biased region" description="Polar residues" evidence="1">
    <location>
        <begin position="231"/>
        <end position="243"/>
    </location>
</feature>
<dbReference type="InterPro" id="IPR007889">
    <property type="entry name" value="HTH_Psq"/>
</dbReference>
<name>A0A8W8MJ05_MAGGI</name>
<evidence type="ECO:0000259" key="2">
    <source>
        <dbReference type="Pfam" id="PF05225"/>
    </source>
</evidence>